<feature type="coiled-coil region" evidence="2">
    <location>
        <begin position="133"/>
        <end position="163"/>
    </location>
</feature>
<feature type="region of interest" description="Disordered" evidence="3">
    <location>
        <begin position="247"/>
        <end position="275"/>
    </location>
</feature>
<feature type="region of interest" description="Disordered" evidence="3">
    <location>
        <begin position="295"/>
        <end position="337"/>
    </location>
</feature>
<dbReference type="SMART" id="SM00248">
    <property type="entry name" value="ANK"/>
    <property type="match status" value="2"/>
</dbReference>
<dbReference type="Pfam" id="PF08477">
    <property type="entry name" value="Roc"/>
    <property type="match status" value="1"/>
</dbReference>
<reference evidence="4 5" key="1">
    <citation type="journal article" date="2017" name="Nat. Ecol. Evol.">
        <title>Scallop genome provides insights into evolution of bilaterian karyotype and development.</title>
        <authorList>
            <person name="Wang S."/>
            <person name="Zhang J."/>
            <person name="Jiao W."/>
            <person name="Li J."/>
            <person name="Xun X."/>
            <person name="Sun Y."/>
            <person name="Guo X."/>
            <person name="Huan P."/>
            <person name="Dong B."/>
            <person name="Zhang L."/>
            <person name="Hu X."/>
            <person name="Sun X."/>
            <person name="Wang J."/>
            <person name="Zhao C."/>
            <person name="Wang Y."/>
            <person name="Wang D."/>
            <person name="Huang X."/>
            <person name="Wang R."/>
            <person name="Lv J."/>
            <person name="Li Y."/>
            <person name="Zhang Z."/>
            <person name="Liu B."/>
            <person name="Lu W."/>
            <person name="Hui Y."/>
            <person name="Liang J."/>
            <person name="Zhou Z."/>
            <person name="Hou R."/>
            <person name="Li X."/>
            <person name="Liu Y."/>
            <person name="Li H."/>
            <person name="Ning X."/>
            <person name="Lin Y."/>
            <person name="Zhao L."/>
            <person name="Xing Q."/>
            <person name="Dou J."/>
            <person name="Li Y."/>
            <person name="Mao J."/>
            <person name="Guo H."/>
            <person name="Dou H."/>
            <person name="Li T."/>
            <person name="Mu C."/>
            <person name="Jiang W."/>
            <person name="Fu Q."/>
            <person name="Fu X."/>
            <person name="Miao Y."/>
            <person name="Liu J."/>
            <person name="Yu Q."/>
            <person name="Li R."/>
            <person name="Liao H."/>
            <person name="Li X."/>
            <person name="Kong Y."/>
            <person name="Jiang Z."/>
            <person name="Chourrout D."/>
            <person name="Li R."/>
            <person name="Bao Z."/>
        </authorList>
    </citation>
    <scope>NUCLEOTIDE SEQUENCE [LARGE SCALE GENOMIC DNA]</scope>
    <source>
        <strain evidence="4 5">PY_sf001</strain>
    </source>
</reference>
<dbReference type="EMBL" id="NEDP02001340">
    <property type="protein sequence ID" value="OWF53443.1"/>
    <property type="molecule type" value="Genomic_DNA"/>
</dbReference>
<feature type="compositionally biased region" description="Basic and acidic residues" evidence="3">
    <location>
        <begin position="263"/>
        <end position="272"/>
    </location>
</feature>
<gene>
    <name evidence="4" type="ORF">KP79_PYT22913</name>
</gene>
<evidence type="ECO:0000313" key="5">
    <source>
        <dbReference type="Proteomes" id="UP000242188"/>
    </source>
</evidence>
<feature type="compositionally biased region" description="Polar residues" evidence="3">
    <location>
        <begin position="320"/>
        <end position="333"/>
    </location>
</feature>
<keyword evidence="4" id="KW-0418">Kinase</keyword>
<name>A0A210QXK4_MIZYE</name>
<evidence type="ECO:0000313" key="4">
    <source>
        <dbReference type="EMBL" id="OWF53443.1"/>
    </source>
</evidence>
<evidence type="ECO:0000256" key="2">
    <source>
        <dbReference type="SAM" id="Coils"/>
    </source>
</evidence>
<dbReference type="GO" id="GO:0016301">
    <property type="term" value="F:kinase activity"/>
    <property type="evidence" value="ECO:0007669"/>
    <property type="project" value="UniProtKB-KW"/>
</dbReference>
<dbReference type="InterPro" id="IPR002110">
    <property type="entry name" value="Ankyrin_rpt"/>
</dbReference>
<dbReference type="InterPro" id="IPR027417">
    <property type="entry name" value="P-loop_NTPase"/>
</dbReference>
<evidence type="ECO:0000256" key="3">
    <source>
        <dbReference type="SAM" id="MobiDB-lite"/>
    </source>
</evidence>
<dbReference type="SUPFAM" id="SSF48403">
    <property type="entry name" value="Ankyrin repeat"/>
    <property type="match status" value="1"/>
</dbReference>
<sequence length="1098" mass="125439">MATGESTQSSDQTATMSSVTPLHDAVCHGNLKKVHELVRSGANLGTRDSLGHTPLMCAVALDYKHIAEFLSKKMSYQDLNVMDNAQRNVLHMMAFLDRPWPQLMQDISSMCPNLLQQTDKTGLRSKDIARRRSRRVYKIIEQLEQQHEQIQQERKQHQQYTARIAKNIDNPCDITITVVGHQGVGKSCFVRQLKEEYIPKGGPGATDTADVYVNYIAYDPNTGFRQTIHEDGEIKMGSRRLRQIVDRHQKEENASVEPSADAPGRHHDKEEASPNTPDLLVASINALTLDAPVSRKKTGIKQTPKQVRAKVREEVDQKEIPQQQSSGNPTSSEVQHDDIPQEQIRKHVFPSEKHMHQEIPDKQRIVIENIMCTDIDGDGAEKVKGFVTIYDFGGEKVFYNTHHCFMSSNMVFVLVFDVAMCLDPSRKREGYERIEFWLRSIATYAIDQAAHGKGTPPIILVGSHMDIASSNKEDQTRLFDSVIAQLNENTEIRGIIKTLVHEMFPIAHLNISTGKQTTYLNVWKKIIEVAPLQSQWMKPVPARWVAFEHELVRLKNESNAILTYADLLEINRELAVPLEEDDIIQFIWKLKFFGSFLCFDLHSKSPFIVLRAQWIIDAFKAIITDRKFTSKLTAKQRLQWSEYEKSGILPVNFMRQLWGQDKKFGFLEKEDRLCIALETLGLLSKPLSVGTEVDYFIVPSILQTADPEIIGPVLDKPDTVTTATLCLRFDNPFIPQAVWDKMIASCIHRFQRLEQPGLDGLKFIRRGIVCLSVDCLWNMIINCSDNAMKVTLFKENTDRSIPTGTGIPLLHVLEFLLKRILELNHQSHLGYQFYLHNDYRFSTDDKLVKLDDLLDTPRLICYGLKGPGWIDRDDLYVWFKDPNHKVKQAHSRNDDKMKGLPDRKLSFKEIGRVSRYIGRTYQTFFSELDCPVELVDQEMEEHRHLAFRSRIAKVFIHLLKTKADTRFLAIADAMSRHGIDPSKLVNILDSNRNVTFDDETSPASVLQKCPSTKDASIISDHVDIKTYFNLFLELGFSPAKIDDFDDQYRHIKTRVKVTAMLEAFIKETDPCPTVNTILLAMHECDMDTESLIGGLKPP</sequence>
<dbReference type="Gene3D" id="3.40.50.300">
    <property type="entry name" value="P-loop containing nucleotide triphosphate hydrolases"/>
    <property type="match status" value="1"/>
</dbReference>
<dbReference type="InterPro" id="IPR036770">
    <property type="entry name" value="Ankyrin_rpt-contain_sf"/>
</dbReference>
<organism evidence="4 5">
    <name type="scientific">Mizuhopecten yessoensis</name>
    <name type="common">Japanese scallop</name>
    <name type="synonym">Patinopecten yessoensis</name>
    <dbReference type="NCBI Taxonomy" id="6573"/>
    <lineage>
        <taxon>Eukaryota</taxon>
        <taxon>Metazoa</taxon>
        <taxon>Spiralia</taxon>
        <taxon>Lophotrochozoa</taxon>
        <taxon>Mollusca</taxon>
        <taxon>Bivalvia</taxon>
        <taxon>Autobranchia</taxon>
        <taxon>Pteriomorphia</taxon>
        <taxon>Pectinida</taxon>
        <taxon>Pectinoidea</taxon>
        <taxon>Pectinidae</taxon>
        <taxon>Mizuhopecten</taxon>
    </lineage>
</organism>
<dbReference type="PROSITE" id="PS50088">
    <property type="entry name" value="ANK_REPEAT"/>
    <property type="match status" value="1"/>
</dbReference>
<dbReference type="Pfam" id="PF12796">
    <property type="entry name" value="Ank_2"/>
    <property type="match status" value="1"/>
</dbReference>
<keyword evidence="4" id="KW-0808">Transferase</keyword>
<protein>
    <submittedName>
        <fullName evidence="4">Serine/threonine-protein kinase pats1</fullName>
    </submittedName>
</protein>
<evidence type="ECO:0000256" key="1">
    <source>
        <dbReference type="PROSITE-ProRule" id="PRU00023"/>
    </source>
</evidence>
<dbReference type="AlphaFoldDB" id="A0A210QXK4"/>
<dbReference type="Proteomes" id="UP000242188">
    <property type="component" value="Unassembled WGS sequence"/>
</dbReference>
<proteinExistence type="predicted"/>
<comment type="caution">
    <text evidence="4">The sequence shown here is derived from an EMBL/GenBank/DDBJ whole genome shotgun (WGS) entry which is preliminary data.</text>
</comment>
<dbReference type="SUPFAM" id="SSF52540">
    <property type="entry name" value="P-loop containing nucleoside triphosphate hydrolases"/>
    <property type="match status" value="1"/>
</dbReference>
<accession>A0A210QXK4</accession>
<feature type="compositionally biased region" description="Basic and acidic residues" evidence="3">
    <location>
        <begin position="310"/>
        <end position="319"/>
    </location>
</feature>
<keyword evidence="1" id="KW-0040">ANK repeat</keyword>
<keyword evidence="2" id="KW-0175">Coiled coil</keyword>
<dbReference type="InterPro" id="IPR011029">
    <property type="entry name" value="DEATH-like_dom_sf"/>
</dbReference>
<dbReference type="CDD" id="cd01670">
    <property type="entry name" value="Death"/>
    <property type="match status" value="1"/>
</dbReference>
<keyword evidence="5" id="KW-1185">Reference proteome</keyword>
<feature type="repeat" description="ANK" evidence="1">
    <location>
        <begin position="17"/>
        <end position="49"/>
    </location>
</feature>
<dbReference type="OrthoDB" id="10023302at2759"/>
<dbReference type="Gene3D" id="1.25.40.20">
    <property type="entry name" value="Ankyrin repeat-containing domain"/>
    <property type="match status" value="1"/>
</dbReference>
<dbReference type="PROSITE" id="PS50297">
    <property type="entry name" value="ANK_REP_REGION"/>
    <property type="match status" value="1"/>
</dbReference>
<dbReference type="Gene3D" id="1.10.533.10">
    <property type="entry name" value="Death Domain, Fas"/>
    <property type="match status" value="1"/>
</dbReference>